<evidence type="ECO:0000313" key="3">
    <source>
        <dbReference type="Proteomes" id="UP000054928"/>
    </source>
</evidence>
<organism evidence="2 3">
    <name type="scientific">Plasmopara halstedii</name>
    <name type="common">Downy mildew of sunflower</name>
    <dbReference type="NCBI Taxonomy" id="4781"/>
    <lineage>
        <taxon>Eukaryota</taxon>
        <taxon>Sar</taxon>
        <taxon>Stramenopiles</taxon>
        <taxon>Oomycota</taxon>
        <taxon>Peronosporomycetes</taxon>
        <taxon>Peronosporales</taxon>
        <taxon>Peronosporaceae</taxon>
        <taxon>Plasmopara</taxon>
    </lineage>
</organism>
<feature type="region of interest" description="Disordered" evidence="1">
    <location>
        <begin position="130"/>
        <end position="163"/>
    </location>
</feature>
<evidence type="ECO:0000256" key="1">
    <source>
        <dbReference type="SAM" id="MobiDB-lite"/>
    </source>
</evidence>
<dbReference type="Proteomes" id="UP000054928">
    <property type="component" value="Unassembled WGS sequence"/>
</dbReference>
<reference evidence="3" key="1">
    <citation type="submission" date="2014-09" db="EMBL/GenBank/DDBJ databases">
        <authorList>
            <person name="Sharma Rahul"/>
            <person name="Thines Marco"/>
        </authorList>
    </citation>
    <scope>NUCLEOTIDE SEQUENCE [LARGE SCALE GENOMIC DNA]</scope>
</reference>
<evidence type="ECO:0000313" key="2">
    <source>
        <dbReference type="EMBL" id="CEG42531.1"/>
    </source>
</evidence>
<proteinExistence type="predicted"/>
<dbReference type="EMBL" id="CCYD01000645">
    <property type="protein sequence ID" value="CEG42531.1"/>
    <property type="molecule type" value="Genomic_DNA"/>
</dbReference>
<name>A0A0N7L5V5_PLAHL</name>
<dbReference type="GeneID" id="36407853"/>
<dbReference type="RefSeq" id="XP_024578900.1">
    <property type="nucleotide sequence ID" value="XM_024728421.1"/>
</dbReference>
<keyword evidence="3" id="KW-1185">Reference proteome</keyword>
<sequence>MGIVDRRVSPRVSQDAYDADRITHSYITNVSRPLRSQEARGYQYSPAPSFPNLAFPQDAGSMVRHQILPRPTNDRAAAADDLLSLIQAVKSGRKPQYEQIRRGDWTLSQLTSADNRHTHKHEVSNTFEGQTTPAMSEWYHKGGRTRPEPSTSPKKRKVGRPAKKAVFEGEYSTKKKRGKKPTYIVRKETKALLEMEVEKLKLQVAQLRKASGIPDAFFAEKEQLRLKMHDNDKLRAELRKQDLLLRNAHSVIAVEYLMKCSNCPIETFIHLTTNLDQRRALLEGLKEIKLQQANEFINNRSGFLPQVTQWCQESKFEVSDGNYCAEKMDNTPFYGVRSVRQVFEALQVYFQNTEISLFKMFGDIPRNEDHDSLAKNSFSNHRLVCTLAHGVKADKNIVKFFKFVDAKVEADLERQSSYGLVAIDSVDIDDLYPYIPQERVRIDISAAMKFTEHFRKRPSNRIRKTPKTLHPLYGKGFPYNQDLEDSDDDENERVVVLTRFVRVKLHHTKMDIPSHILQEVRQGLCSFLDSMIQSMHRIIYETQ</sequence>
<dbReference type="OrthoDB" id="124062at2759"/>
<dbReference type="AlphaFoldDB" id="A0A0N7L5V5"/>
<accession>A0A0N7L5V5</accession>
<protein>
    <submittedName>
        <fullName evidence="2">Uncharacterized protein</fullName>
    </submittedName>
</protein>
<dbReference type="OMA" id="IETFIHL"/>
<feature type="compositionally biased region" description="Basic residues" evidence="1">
    <location>
        <begin position="153"/>
        <end position="163"/>
    </location>
</feature>